<dbReference type="PROSITE" id="PS51864">
    <property type="entry name" value="ASTACIN"/>
    <property type="match status" value="1"/>
</dbReference>
<comment type="cofactor">
    <cofactor evidence="2 3">
        <name>Zn(2+)</name>
        <dbReference type="ChEBI" id="CHEBI:29105"/>
    </cofactor>
    <text evidence="2 3">Binds 1 zinc ion per subunit.</text>
</comment>
<gene>
    <name evidence="5" type="ORF">PMAYCL1PPCAC_13418</name>
</gene>
<evidence type="ECO:0000313" key="5">
    <source>
        <dbReference type="EMBL" id="GMR43223.1"/>
    </source>
</evidence>
<dbReference type="Pfam" id="PF01400">
    <property type="entry name" value="Astacin"/>
    <property type="match status" value="1"/>
</dbReference>
<dbReference type="SUPFAM" id="SSF55486">
    <property type="entry name" value="Metalloproteases ('zincins'), catalytic domain"/>
    <property type="match status" value="1"/>
</dbReference>
<accession>A0AAN4ZL40</accession>
<evidence type="ECO:0000256" key="2">
    <source>
        <dbReference type="PROSITE-ProRule" id="PRU01211"/>
    </source>
</evidence>
<dbReference type="InterPro" id="IPR024079">
    <property type="entry name" value="MetalloPept_cat_dom_sf"/>
</dbReference>
<dbReference type="AlphaFoldDB" id="A0AAN4ZL40"/>
<feature type="active site" evidence="2">
    <location>
        <position position="99"/>
    </location>
</feature>
<feature type="domain" description="Peptidase M12A" evidence="4">
    <location>
        <begin position="4"/>
        <end position="134"/>
    </location>
</feature>
<dbReference type="InterPro" id="IPR006026">
    <property type="entry name" value="Peptidase_Metallo"/>
</dbReference>
<dbReference type="PANTHER" id="PTHR10127">
    <property type="entry name" value="DISCOIDIN, CUB, EGF, LAMININ , AND ZINC METALLOPROTEASE DOMAIN CONTAINING"/>
    <property type="match status" value="1"/>
</dbReference>
<dbReference type="PANTHER" id="PTHR10127:SF831">
    <property type="entry name" value="ZINC METALLOPROTEINASE NAS-37"/>
    <property type="match status" value="1"/>
</dbReference>
<dbReference type="PRINTS" id="PR00480">
    <property type="entry name" value="ASTACIN"/>
</dbReference>
<dbReference type="InterPro" id="IPR001506">
    <property type="entry name" value="Peptidase_M12A"/>
</dbReference>
<dbReference type="Gene3D" id="3.40.390.10">
    <property type="entry name" value="Collagenase (Catalytic Domain)"/>
    <property type="match status" value="1"/>
</dbReference>
<feature type="non-terminal residue" evidence="5">
    <location>
        <position position="1"/>
    </location>
</feature>
<evidence type="ECO:0000256" key="3">
    <source>
        <dbReference type="RuleBase" id="RU361183"/>
    </source>
</evidence>
<keyword evidence="6" id="KW-1185">Reference proteome</keyword>
<dbReference type="EC" id="3.4.24.-" evidence="3"/>
<organism evidence="5 6">
    <name type="scientific">Pristionchus mayeri</name>
    <dbReference type="NCBI Taxonomy" id="1317129"/>
    <lineage>
        <taxon>Eukaryota</taxon>
        <taxon>Metazoa</taxon>
        <taxon>Ecdysozoa</taxon>
        <taxon>Nematoda</taxon>
        <taxon>Chromadorea</taxon>
        <taxon>Rhabditida</taxon>
        <taxon>Rhabditina</taxon>
        <taxon>Diplogasteromorpha</taxon>
        <taxon>Diplogasteroidea</taxon>
        <taxon>Neodiplogasteridae</taxon>
        <taxon>Pristionchus</taxon>
    </lineage>
</organism>
<keyword evidence="2 3" id="KW-0479">Metal-binding</keyword>
<proteinExistence type="predicted"/>
<feature type="binding site" evidence="2">
    <location>
        <position position="102"/>
    </location>
    <ligand>
        <name>Zn(2+)</name>
        <dbReference type="ChEBI" id="CHEBI:29105"/>
        <note>catalytic</note>
    </ligand>
</feature>
<comment type="caution">
    <text evidence="2">Lacks conserved residue(s) required for the propagation of feature annotation.</text>
</comment>
<evidence type="ECO:0000313" key="6">
    <source>
        <dbReference type="Proteomes" id="UP001328107"/>
    </source>
</evidence>
<feature type="binding site" evidence="2">
    <location>
        <position position="108"/>
    </location>
    <ligand>
        <name>Zn(2+)</name>
        <dbReference type="ChEBI" id="CHEBI:29105"/>
        <note>catalytic</note>
    </ligand>
</feature>
<evidence type="ECO:0000259" key="4">
    <source>
        <dbReference type="PROSITE" id="PS51864"/>
    </source>
</evidence>
<sequence length="134" mass="15111">KRGAGDVSNPNKTWPIDQVISYKLESEYDVNFAEMIRNAFKFWTDNTCLTYEENGSTTPLIRIVKGSDCSSQVVSDCSMIYQLLMGAVNTTNVGTIVHEIAHSIGLGHTHMRDDRDAYVTINYNYMVSGQEKNY</sequence>
<reference evidence="6" key="1">
    <citation type="submission" date="2022-10" db="EMBL/GenBank/DDBJ databases">
        <title>Genome assembly of Pristionchus species.</title>
        <authorList>
            <person name="Yoshida K."/>
            <person name="Sommer R.J."/>
        </authorList>
    </citation>
    <scope>NUCLEOTIDE SEQUENCE [LARGE SCALE GENOMIC DNA]</scope>
    <source>
        <strain evidence="6">RS5460</strain>
    </source>
</reference>
<dbReference type="EMBL" id="BTRK01000003">
    <property type="protein sequence ID" value="GMR43223.1"/>
    <property type="molecule type" value="Genomic_DNA"/>
</dbReference>
<name>A0AAN4ZL40_9BILA</name>
<dbReference type="GO" id="GO:0004222">
    <property type="term" value="F:metalloendopeptidase activity"/>
    <property type="evidence" value="ECO:0007669"/>
    <property type="project" value="UniProtKB-UniRule"/>
</dbReference>
<keyword evidence="2 3" id="KW-0482">Metalloprotease</keyword>
<keyword evidence="2 3" id="KW-0645">Protease</keyword>
<dbReference type="Proteomes" id="UP001328107">
    <property type="component" value="Unassembled WGS sequence"/>
</dbReference>
<comment type="caution">
    <text evidence="5">The sequence shown here is derived from an EMBL/GenBank/DDBJ whole genome shotgun (WGS) entry which is preliminary data.</text>
</comment>
<feature type="binding site" evidence="2">
    <location>
        <position position="98"/>
    </location>
    <ligand>
        <name>Zn(2+)</name>
        <dbReference type="ChEBI" id="CHEBI:29105"/>
        <note>catalytic</note>
    </ligand>
</feature>
<keyword evidence="2 3" id="KW-0862">Zinc</keyword>
<dbReference type="GO" id="GO:0008270">
    <property type="term" value="F:zinc ion binding"/>
    <property type="evidence" value="ECO:0007669"/>
    <property type="project" value="UniProtKB-UniRule"/>
</dbReference>
<dbReference type="SMART" id="SM00235">
    <property type="entry name" value="ZnMc"/>
    <property type="match status" value="1"/>
</dbReference>
<protein>
    <recommendedName>
        <fullName evidence="3">Metalloendopeptidase</fullName>
        <ecNumber evidence="3">3.4.24.-</ecNumber>
    </recommendedName>
</protein>
<keyword evidence="2 3" id="KW-0378">Hydrolase</keyword>
<keyword evidence="1" id="KW-1015">Disulfide bond</keyword>
<evidence type="ECO:0000256" key="1">
    <source>
        <dbReference type="ARBA" id="ARBA00023157"/>
    </source>
</evidence>
<feature type="non-terminal residue" evidence="5">
    <location>
        <position position="134"/>
    </location>
</feature>
<dbReference type="GO" id="GO:0006508">
    <property type="term" value="P:proteolysis"/>
    <property type="evidence" value="ECO:0007669"/>
    <property type="project" value="UniProtKB-KW"/>
</dbReference>